<feature type="signal peptide" evidence="1">
    <location>
        <begin position="1"/>
        <end position="24"/>
    </location>
</feature>
<protein>
    <submittedName>
        <fullName evidence="2">DUF4148 domain-containing protein</fullName>
    </submittedName>
</protein>
<dbReference type="RefSeq" id="WP_136404893.1">
    <property type="nucleotide sequence ID" value="NZ_JARXRQ010000008.1"/>
</dbReference>
<keyword evidence="1" id="KW-0732">Signal</keyword>
<accession>A0A4S5C0N4</accession>
<dbReference type="InterPro" id="IPR025421">
    <property type="entry name" value="DUF4148"/>
</dbReference>
<dbReference type="Pfam" id="PF13663">
    <property type="entry name" value="DUF4148"/>
    <property type="match status" value="1"/>
</dbReference>
<name>A0A4S5C0N4_9BURK</name>
<dbReference type="Proteomes" id="UP000306236">
    <property type="component" value="Unassembled WGS sequence"/>
</dbReference>
<evidence type="ECO:0000313" key="2">
    <source>
        <dbReference type="EMBL" id="THJ35988.1"/>
    </source>
</evidence>
<gene>
    <name evidence="2" type="ORF">E8K88_01545</name>
</gene>
<dbReference type="EMBL" id="SSWX01000002">
    <property type="protein sequence ID" value="THJ35988.1"/>
    <property type="molecule type" value="Genomic_DNA"/>
</dbReference>
<sequence length="107" mass="11803">MKFVPSLRGIAVLTAGLIASVAFAANQTSSLPQELWPGSPVSSGTSLSRAEVRADLQVWKQAGMDRFGYGDGISFDSADYERRLRHYQELRQSPSFQTLVQKLQAQQ</sequence>
<organism evidence="2 3">
    <name type="scientific">Lampropedia aestuarii</name>
    <dbReference type="NCBI Taxonomy" id="2562762"/>
    <lineage>
        <taxon>Bacteria</taxon>
        <taxon>Pseudomonadati</taxon>
        <taxon>Pseudomonadota</taxon>
        <taxon>Betaproteobacteria</taxon>
        <taxon>Burkholderiales</taxon>
        <taxon>Comamonadaceae</taxon>
        <taxon>Lampropedia</taxon>
    </lineage>
</organism>
<keyword evidence="3" id="KW-1185">Reference proteome</keyword>
<dbReference type="AlphaFoldDB" id="A0A4S5C0N4"/>
<feature type="chain" id="PRO_5020986060" evidence="1">
    <location>
        <begin position="25"/>
        <end position="107"/>
    </location>
</feature>
<reference evidence="2 3" key="1">
    <citation type="submission" date="2019-04" db="EMBL/GenBank/DDBJ databases">
        <title>Lampropedia sp YIM MLB12 draf genome.</title>
        <authorList>
            <person name="Wang Y.-X."/>
        </authorList>
    </citation>
    <scope>NUCLEOTIDE SEQUENCE [LARGE SCALE GENOMIC DNA]</scope>
    <source>
        <strain evidence="2 3">YIM MLB12</strain>
    </source>
</reference>
<evidence type="ECO:0000313" key="3">
    <source>
        <dbReference type="Proteomes" id="UP000306236"/>
    </source>
</evidence>
<comment type="caution">
    <text evidence="2">The sequence shown here is derived from an EMBL/GenBank/DDBJ whole genome shotgun (WGS) entry which is preliminary data.</text>
</comment>
<proteinExistence type="predicted"/>
<evidence type="ECO:0000256" key="1">
    <source>
        <dbReference type="SAM" id="SignalP"/>
    </source>
</evidence>
<dbReference type="OrthoDB" id="7062301at2"/>